<name>A0A4Q7J7C5_9PSEU</name>
<feature type="transmembrane region" description="Helical" evidence="1">
    <location>
        <begin position="67"/>
        <end position="84"/>
    </location>
</feature>
<feature type="transmembrane region" description="Helical" evidence="1">
    <location>
        <begin position="114"/>
        <end position="138"/>
    </location>
</feature>
<feature type="transmembrane region" description="Helical" evidence="1">
    <location>
        <begin position="150"/>
        <end position="171"/>
    </location>
</feature>
<keyword evidence="1" id="KW-1133">Transmembrane helix</keyword>
<keyword evidence="1" id="KW-0472">Membrane</keyword>
<evidence type="ECO:0000313" key="2">
    <source>
        <dbReference type="EMBL" id="RZQ62692.1"/>
    </source>
</evidence>
<keyword evidence="3" id="KW-1185">Reference proteome</keyword>
<dbReference type="EMBL" id="SFCC01000008">
    <property type="protein sequence ID" value="RZQ62692.1"/>
    <property type="molecule type" value="Genomic_DNA"/>
</dbReference>
<reference evidence="2 3" key="1">
    <citation type="submission" date="2019-02" db="EMBL/GenBank/DDBJ databases">
        <title>Draft genome sequence of Amycolatopsis sp. 8-3EHSu isolated from roots of Suaeda maritima.</title>
        <authorList>
            <person name="Duangmal K."/>
            <person name="Chantavorakit T."/>
        </authorList>
    </citation>
    <scope>NUCLEOTIDE SEQUENCE [LARGE SCALE GENOMIC DNA]</scope>
    <source>
        <strain evidence="2 3">8-3EHSu</strain>
    </source>
</reference>
<feature type="transmembrane region" description="Helical" evidence="1">
    <location>
        <begin position="39"/>
        <end position="61"/>
    </location>
</feature>
<evidence type="ECO:0000313" key="3">
    <source>
        <dbReference type="Proteomes" id="UP000292003"/>
    </source>
</evidence>
<dbReference type="Proteomes" id="UP000292003">
    <property type="component" value="Unassembled WGS sequence"/>
</dbReference>
<sequence length="292" mass="31657">MALRYITRCDGGNGMPSSSTLPRPEEWPSTRVGRVTAGLAFVLVLAVLAIPVGFGFVAAGIPGGLRYSLVFSAMLFFVAAYGYVTQLAPRRRNPDRVIALRNNNEPATEIRGSALIILLVFGTVSCLAVFFGMAAVDYFQAGPDVPAKQIPAGLCAVAALYFGSFPLLVLAGRIRPGHVVLTPNGIYQRGWTFSSQLSWEALAGGKASAYRGAPYVLAIAYANAHWERRSHTPVWKIDKLPPKPMIAINCAAFAIDRNLLYHLVMFYLNNPSARAELGTERSIERARSGDPR</sequence>
<protein>
    <submittedName>
        <fullName evidence="2">Uncharacterized protein</fullName>
    </submittedName>
</protein>
<accession>A0A4Q7J7C5</accession>
<keyword evidence="1" id="KW-0812">Transmembrane</keyword>
<dbReference type="RefSeq" id="WP_130476430.1">
    <property type="nucleotide sequence ID" value="NZ_SFCC01000008.1"/>
</dbReference>
<evidence type="ECO:0000256" key="1">
    <source>
        <dbReference type="SAM" id="Phobius"/>
    </source>
</evidence>
<dbReference type="AlphaFoldDB" id="A0A4Q7J7C5"/>
<dbReference type="OrthoDB" id="3627672at2"/>
<gene>
    <name evidence="2" type="ORF">EWH70_17170</name>
</gene>
<organism evidence="2 3">
    <name type="scientific">Amycolatopsis suaedae</name>
    <dbReference type="NCBI Taxonomy" id="2510978"/>
    <lineage>
        <taxon>Bacteria</taxon>
        <taxon>Bacillati</taxon>
        <taxon>Actinomycetota</taxon>
        <taxon>Actinomycetes</taxon>
        <taxon>Pseudonocardiales</taxon>
        <taxon>Pseudonocardiaceae</taxon>
        <taxon>Amycolatopsis</taxon>
    </lineage>
</organism>
<comment type="caution">
    <text evidence="2">The sequence shown here is derived from an EMBL/GenBank/DDBJ whole genome shotgun (WGS) entry which is preliminary data.</text>
</comment>
<proteinExistence type="predicted"/>